<dbReference type="InterPro" id="IPR012052">
    <property type="entry name" value="Spore_0_A"/>
</dbReference>
<evidence type="ECO:0000256" key="4">
    <source>
        <dbReference type="ARBA" id="ARBA00022553"/>
    </source>
</evidence>
<evidence type="ECO:0000256" key="15">
    <source>
        <dbReference type="PROSITE-ProRule" id="PRU00169"/>
    </source>
</evidence>
<evidence type="ECO:0000256" key="10">
    <source>
        <dbReference type="ARBA" id="ARBA00023159"/>
    </source>
</evidence>
<feature type="binding site" evidence="14">
    <location>
        <position position="56"/>
    </location>
    <ligand>
        <name>Ca(2+)</name>
        <dbReference type="ChEBI" id="CHEBI:29108"/>
    </ligand>
</feature>
<dbReference type="InterPro" id="IPR039420">
    <property type="entry name" value="WalR-like"/>
</dbReference>
<dbReference type="SMART" id="SM00448">
    <property type="entry name" value="REC"/>
    <property type="match status" value="1"/>
</dbReference>
<keyword evidence="18" id="KW-1185">Reference proteome</keyword>
<dbReference type="GO" id="GO:0000976">
    <property type="term" value="F:transcription cis-regulatory region binding"/>
    <property type="evidence" value="ECO:0007669"/>
    <property type="project" value="TreeGrafter"/>
</dbReference>
<sequence>MINVLVADDNREFTQMLSDYISNQEDMFLAGMTYNGEQTLQLIEDLAEPPDVVLLDIIMPHLDGLGVLEKLPKMHIVPKPKVIMLTAFGQEQVTQRALDLGASYFMLKPFDLQVLGSRIRQLAEVPANERAIRTPSPSTVPASRPLTTIPATNTANTEQRLEASITRILNEIGVPPHIKGYQYVREAIAEVYHNIDILGSVTKVLYPRIAEKFHSNPARVERAIRHAIEVTWNRGDMSHMSHLFNYEINVSKTKPTNSSFIAAIADKLRIEHNIFP</sequence>
<evidence type="ECO:0000256" key="9">
    <source>
        <dbReference type="ARBA" id="ARBA00023125"/>
    </source>
</evidence>
<evidence type="ECO:0000313" key="18">
    <source>
        <dbReference type="Proteomes" id="UP000078148"/>
    </source>
</evidence>
<evidence type="ECO:0000313" key="17">
    <source>
        <dbReference type="EMBL" id="ANF97228.1"/>
    </source>
</evidence>
<dbReference type="Proteomes" id="UP000078148">
    <property type="component" value="Chromosome"/>
</dbReference>
<keyword evidence="11 13" id="KW-0804">Transcription</keyword>
<evidence type="ECO:0000256" key="12">
    <source>
        <dbReference type="ARBA" id="ARBA00025691"/>
    </source>
</evidence>
<comment type="function">
    <text evidence="12">May play the central regulatory role in sporulation. It may be an element of the effector pathway responsible for the activation of sporulation genes in response to nutritional stress. Spo0A may act in concert with Spo0H (a sigma factor) to control the expression of some genes that are critical to the sporulation process. Repressor of abrB, activator of the spoIIa operon. Binds the DNA sequence 5'-TGNCGAA-3' (0A box).</text>
</comment>
<keyword evidence="5 13" id="KW-0106">Calcium</keyword>
<dbReference type="EMBL" id="CP013023">
    <property type="protein sequence ID" value="ANF97228.1"/>
    <property type="molecule type" value="Genomic_DNA"/>
</dbReference>
<dbReference type="NCBIfam" id="TIGR02875">
    <property type="entry name" value="spore_0_A"/>
    <property type="match status" value="1"/>
</dbReference>
<dbReference type="GO" id="GO:0030435">
    <property type="term" value="P:sporulation resulting in formation of a cellular spore"/>
    <property type="evidence" value="ECO:0007669"/>
    <property type="project" value="UniProtKB-UniRule"/>
</dbReference>
<dbReference type="InterPro" id="IPR011006">
    <property type="entry name" value="CheY-like_superfamily"/>
</dbReference>
<dbReference type="SUPFAM" id="SSF52172">
    <property type="entry name" value="CheY-like"/>
    <property type="match status" value="1"/>
</dbReference>
<feature type="binding site" evidence="14">
    <location>
        <position position="8"/>
    </location>
    <ligand>
        <name>Ca(2+)</name>
        <dbReference type="ChEBI" id="CHEBI:29108"/>
    </ligand>
</feature>
<dbReference type="InterPro" id="IPR016032">
    <property type="entry name" value="Sig_transdc_resp-reg_C-effctor"/>
</dbReference>
<dbReference type="Pfam" id="PF08769">
    <property type="entry name" value="Spo0A_C"/>
    <property type="match status" value="1"/>
</dbReference>
<reference evidence="17 18" key="2">
    <citation type="journal article" date="2016" name="Int. J. Syst. Evol. Microbiol.">
        <title>Paenibacillus bovis sp. nov., isolated from raw yak (Bos grunniens) milk.</title>
        <authorList>
            <person name="Gao C."/>
            <person name="Han J."/>
            <person name="Liu Z."/>
            <person name="Xu X."/>
            <person name="Hang F."/>
            <person name="Wu Z."/>
        </authorList>
    </citation>
    <scope>NUCLEOTIDE SEQUENCE [LARGE SCALE GENOMIC DNA]</scope>
    <source>
        <strain evidence="17 18">BD3526</strain>
    </source>
</reference>
<dbReference type="PIRSF" id="PIRSF002937">
    <property type="entry name" value="Res_reg_Spo0A"/>
    <property type="match status" value="1"/>
</dbReference>
<keyword evidence="7 13" id="KW-0902">Two-component regulatory system</keyword>
<feature type="domain" description="Response regulatory" evidence="16">
    <location>
        <begin position="3"/>
        <end position="123"/>
    </location>
</feature>
<dbReference type="STRING" id="1616788.AR543_15290"/>
<dbReference type="GO" id="GO:0000156">
    <property type="term" value="F:phosphorelay response regulator activity"/>
    <property type="evidence" value="ECO:0007669"/>
    <property type="project" value="TreeGrafter"/>
</dbReference>
<evidence type="ECO:0000256" key="3">
    <source>
        <dbReference type="ARBA" id="ARBA00022491"/>
    </source>
</evidence>
<evidence type="ECO:0000256" key="11">
    <source>
        <dbReference type="ARBA" id="ARBA00023163"/>
    </source>
</evidence>
<dbReference type="GO" id="GO:0005829">
    <property type="term" value="C:cytosol"/>
    <property type="evidence" value="ECO:0007669"/>
    <property type="project" value="TreeGrafter"/>
</dbReference>
<dbReference type="Gene3D" id="1.10.10.10">
    <property type="entry name" value="Winged helix-like DNA-binding domain superfamily/Winged helix DNA-binding domain"/>
    <property type="match status" value="1"/>
</dbReference>
<dbReference type="GO" id="GO:0042173">
    <property type="term" value="P:regulation of sporulation resulting in formation of a cellular spore"/>
    <property type="evidence" value="ECO:0007669"/>
    <property type="project" value="InterPro"/>
</dbReference>
<feature type="modified residue" description="4-aspartylphosphate" evidence="15">
    <location>
        <position position="56"/>
    </location>
</feature>
<keyword evidence="13 14" id="KW-0479">Metal-binding</keyword>
<dbReference type="InterPro" id="IPR014879">
    <property type="entry name" value="Spo0A_C"/>
</dbReference>
<dbReference type="CDD" id="cd17561">
    <property type="entry name" value="REC_Spo0A"/>
    <property type="match status" value="1"/>
</dbReference>
<keyword evidence="8 13" id="KW-0805">Transcription regulation</keyword>
<dbReference type="GO" id="GO:0051606">
    <property type="term" value="P:detection of stimulus"/>
    <property type="evidence" value="ECO:0007669"/>
    <property type="project" value="UniProtKB-UniRule"/>
</dbReference>
<keyword evidence="6 13" id="KW-0749">Sporulation</keyword>
<keyword evidence="9 13" id="KW-0238">DNA-binding</keyword>
<comment type="subcellular location">
    <subcellularLocation>
        <location evidence="1 13">Cytoplasm</location>
    </subcellularLocation>
</comment>
<dbReference type="SUPFAM" id="SSF46894">
    <property type="entry name" value="C-terminal effector domain of the bipartite response regulators"/>
    <property type="match status" value="1"/>
</dbReference>
<dbReference type="RefSeq" id="WP_060535343.1">
    <property type="nucleotide sequence ID" value="NZ_CP013023.1"/>
</dbReference>
<keyword evidence="3 13" id="KW-0678">Repressor</keyword>
<evidence type="ECO:0000256" key="13">
    <source>
        <dbReference type="PIRNR" id="PIRNR002937"/>
    </source>
</evidence>
<feature type="binding site" evidence="14">
    <location>
        <position position="9"/>
    </location>
    <ligand>
        <name>Ca(2+)</name>
        <dbReference type="ChEBI" id="CHEBI:29108"/>
    </ligand>
</feature>
<gene>
    <name evidence="17" type="ORF">AR543_15290</name>
</gene>
<keyword evidence="4 15" id="KW-0597">Phosphoprotein</keyword>
<dbReference type="Pfam" id="PF00072">
    <property type="entry name" value="Response_reg"/>
    <property type="match status" value="1"/>
</dbReference>
<proteinExistence type="predicted"/>
<dbReference type="InterPro" id="IPR036388">
    <property type="entry name" value="WH-like_DNA-bd_sf"/>
</dbReference>
<accession>A0A172ZI17</accession>
<keyword evidence="10 13" id="KW-0010">Activator</keyword>
<dbReference type="AlphaFoldDB" id="A0A172ZI17"/>
<comment type="cofactor">
    <cofactor evidence="13 14">
        <name>Ca(2+)</name>
        <dbReference type="ChEBI" id="CHEBI:29108"/>
    </cofactor>
    <text evidence="13 14">Binds 1 Ca(2+) ion per subunit.</text>
</comment>
<dbReference type="PANTHER" id="PTHR48111:SF1">
    <property type="entry name" value="TWO-COMPONENT RESPONSE REGULATOR ORR33"/>
    <property type="match status" value="1"/>
</dbReference>
<dbReference type="InterPro" id="IPR001789">
    <property type="entry name" value="Sig_transdc_resp-reg_receiver"/>
</dbReference>
<evidence type="ECO:0000256" key="14">
    <source>
        <dbReference type="PIRSR" id="PIRSR002937-1"/>
    </source>
</evidence>
<evidence type="ECO:0000256" key="5">
    <source>
        <dbReference type="ARBA" id="ARBA00022837"/>
    </source>
</evidence>
<reference evidence="18" key="1">
    <citation type="submission" date="2015-10" db="EMBL/GenBank/DDBJ databases">
        <title>Genome of Paenibacillus bovis sp. nov.</title>
        <authorList>
            <person name="Wu Z."/>
            <person name="Gao C."/>
            <person name="Liu Z."/>
            <person name="Zheng H."/>
        </authorList>
    </citation>
    <scope>NUCLEOTIDE SEQUENCE [LARGE SCALE GENOMIC DNA]</scope>
    <source>
        <strain evidence="18">BD3526</strain>
    </source>
</reference>
<evidence type="ECO:0000256" key="7">
    <source>
        <dbReference type="ARBA" id="ARBA00023012"/>
    </source>
</evidence>
<dbReference type="GO" id="GO:0032993">
    <property type="term" value="C:protein-DNA complex"/>
    <property type="evidence" value="ECO:0007669"/>
    <property type="project" value="TreeGrafter"/>
</dbReference>
<dbReference type="OrthoDB" id="9793299at2"/>
<evidence type="ECO:0000256" key="1">
    <source>
        <dbReference type="ARBA" id="ARBA00004496"/>
    </source>
</evidence>
<protein>
    <recommendedName>
        <fullName evidence="13">Stage 0 sporulation protein A homolog</fullName>
    </recommendedName>
</protein>
<dbReference type="GO" id="GO:0003700">
    <property type="term" value="F:DNA-binding transcription factor activity"/>
    <property type="evidence" value="ECO:0007669"/>
    <property type="project" value="InterPro"/>
</dbReference>
<evidence type="ECO:0000256" key="6">
    <source>
        <dbReference type="ARBA" id="ARBA00022969"/>
    </source>
</evidence>
<evidence type="ECO:0000256" key="8">
    <source>
        <dbReference type="ARBA" id="ARBA00023015"/>
    </source>
</evidence>
<dbReference type="Gene3D" id="3.40.50.2300">
    <property type="match status" value="1"/>
</dbReference>
<keyword evidence="2 13" id="KW-0963">Cytoplasm</keyword>
<dbReference type="PROSITE" id="PS50110">
    <property type="entry name" value="RESPONSE_REGULATORY"/>
    <property type="match status" value="1"/>
</dbReference>
<organism evidence="17 18">
    <name type="scientific">Paenibacillus bovis</name>
    <dbReference type="NCBI Taxonomy" id="1616788"/>
    <lineage>
        <taxon>Bacteria</taxon>
        <taxon>Bacillati</taxon>
        <taxon>Bacillota</taxon>
        <taxon>Bacilli</taxon>
        <taxon>Bacillales</taxon>
        <taxon>Paenibacillaceae</taxon>
        <taxon>Paenibacillus</taxon>
    </lineage>
</organism>
<name>A0A172ZI17_9BACL</name>
<evidence type="ECO:0000259" key="16">
    <source>
        <dbReference type="PROSITE" id="PS50110"/>
    </source>
</evidence>
<comment type="function">
    <text evidence="13">May play the central regulatory role in sporulation. It may be an element of the effector pathway responsible for the activation of sporulation genes in response to nutritional stress. Spo0A may act in concert with spo0H (a sigma factor) to control the expression of some genes that are critical to the sporulation process.</text>
</comment>
<dbReference type="KEGG" id="pbv:AR543_15290"/>
<dbReference type="PANTHER" id="PTHR48111">
    <property type="entry name" value="REGULATOR OF RPOS"/>
    <property type="match status" value="1"/>
</dbReference>
<evidence type="ECO:0000256" key="2">
    <source>
        <dbReference type="ARBA" id="ARBA00022490"/>
    </source>
</evidence>
<dbReference type="GO" id="GO:0005509">
    <property type="term" value="F:calcium ion binding"/>
    <property type="evidence" value="ECO:0007669"/>
    <property type="project" value="UniProtKB-UniRule"/>
</dbReference>